<dbReference type="InterPro" id="IPR008984">
    <property type="entry name" value="SMAD_FHA_dom_sf"/>
</dbReference>
<feature type="transmembrane region" description="Helical" evidence="1">
    <location>
        <begin position="160"/>
        <end position="184"/>
    </location>
</feature>
<feature type="transmembrane region" description="Helical" evidence="1">
    <location>
        <begin position="224"/>
        <end position="241"/>
    </location>
</feature>
<dbReference type="CDD" id="cd00060">
    <property type="entry name" value="FHA"/>
    <property type="match status" value="1"/>
</dbReference>
<accession>A0ABW7FRN4</accession>
<proteinExistence type="predicted"/>
<keyword evidence="4" id="KW-1185">Reference proteome</keyword>
<comment type="caution">
    <text evidence="3">The sequence shown here is derived from an EMBL/GenBank/DDBJ whole genome shotgun (WGS) entry which is preliminary data.</text>
</comment>
<dbReference type="Pfam" id="PF00498">
    <property type="entry name" value="FHA"/>
    <property type="match status" value="1"/>
</dbReference>
<evidence type="ECO:0000259" key="2">
    <source>
        <dbReference type="PROSITE" id="PS50006"/>
    </source>
</evidence>
<feature type="transmembrane region" description="Helical" evidence="1">
    <location>
        <begin position="253"/>
        <end position="271"/>
    </location>
</feature>
<dbReference type="RefSeq" id="WP_394458305.1">
    <property type="nucleotide sequence ID" value="NZ_JBIGHZ010000001.1"/>
</dbReference>
<organism evidence="3 4">
    <name type="scientific">Roseateles rivi</name>
    <dbReference type="NCBI Taxonomy" id="3299028"/>
    <lineage>
        <taxon>Bacteria</taxon>
        <taxon>Pseudomonadati</taxon>
        <taxon>Pseudomonadota</taxon>
        <taxon>Betaproteobacteria</taxon>
        <taxon>Burkholderiales</taxon>
        <taxon>Sphaerotilaceae</taxon>
        <taxon>Roseateles</taxon>
    </lineage>
</organism>
<evidence type="ECO:0000313" key="3">
    <source>
        <dbReference type="EMBL" id="MFG6446978.1"/>
    </source>
</evidence>
<keyword evidence="1" id="KW-0472">Membrane</keyword>
<protein>
    <submittedName>
        <fullName evidence="3">FHA domain-containing protein</fullName>
    </submittedName>
</protein>
<dbReference type="SUPFAM" id="SSF49879">
    <property type="entry name" value="SMAD/FHA domain"/>
    <property type="match status" value="1"/>
</dbReference>
<feature type="domain" description="FHA" evidence="2">
    <location>
        <begin position="29"/>
        <end position="78"/>
    </location>
</feature>
<sequence length="333" mass="37580">MEQAGIALIEVLDPRDGSVRTSHKGPWPMTVGRALACDVVLNDPHLAGEHLRVHWDGAQARLELCPSMNGVRLRDRAWQGVRMLEWAAGDVLHLGQSMLRLRTSTQALAPELPLPYGSRSAQSTPPRWWVLVGLCLLWTLTLFVEHWLSSSPETRWVEWVSALLVPLCMVAGWAGLWTLLTQLFRHQQEWRRHLRGALLALVLLWLMDTSTEALAYILSWPWLLSAQWLMLTAMVSSWVWWHATLVWPRWRLTLGLVAVLLAGLVSALTLGKKVDPQHWLRAPYVGQLLPPALQLRQPSSVDAFVGELGALEATLQEKAQRDRDDADEEPEGD</sequence>
<evidence type="ECO:0000313" key="4">
    <source>
        <dbReference type="Proteomes" id="UP001606099"/>
    </source>
</evidence>
<dbReference type="PROSITE" id="PS50006">
    <property type="entry name" value="FHA_DOMAIN"/>
    <property type="match status" value="1"/>
</dbReference>
<keyword evidence="1" id="KW-1133">Transmembrane helix</keyword>
<evidence type="ECO:0000256" key="1">
    <source>
        <dbReference type="SAM" id="Phobius"/>
    </source>
</evidence>
<gene>
    <name evidence="3" type="ORF">ACG0Z6_01835</name>
</gene>
<feature type="transmembrane region" description="Helical" evidence="1">
    <location>
        <begin position="128"/>
        <end position="148"/>
    </location>
</feature>
<feature type="transmembrane region" description="Helical" evidence="1">
    <location>
        <begin position="196"/>
        <end position="218"/>
    </location>
</feature>
<dbReference type="EMBL" id="JBIGHZ010000001">
    <property type="protein sequence ID" value="MFG6446978.1"/>
    <property type="molecule type" value="Genomic_DNA"/>
</dbReference>
<dbReference type="Gene3D" id="2.60.200.20">
    <property type="match status" value="1"/>
</dbReference>
<keyword evidence="1" id="KW-0812">Transmembrane</keyword>
<dbReference type="Proteomes" id="UP001606099">
    <property type="component" value="Unassembled WGS sequence"/>
</dbReference>
<name>A0ABW7FRN4_9BURK</name>
<dbReference type="InterPro" id="IPR000253">
    <property type="entry name" value="FHA_dom"/>
</dbReference>
<reference evidence="3 4" key="1">
    <citation type="submission" date="2024-08" db="EMBL/GenBank/DDBJ databases">
        <authorList>
            <person name="Lu H."/>
        </authorList>
    </citation>
    <scope>NUCLEOTIDE SEQUENCE [LARGE SCALE GENOMIC DNA]</scope>
    <source>
        <strain evidence="3 4">BYS180W</strain>
    </source>
</reference>